<evidence type="ECO:0000256" key="3">
    <source>
        <dbReference type="ARBA" id="ARBA00016275"/>
    </source>
</evidence>
<evidence type="ECO:0000313" key="11">
    <source>
        <dbReference type="EMBL" id="JAW15616.1"/>
    </source>
</evidence>
<protein>
    <recommendedName>
        <fullName evidence="3">Reactive oxygen species modulator 1</fullName>
    </recommendedName>
    <alternativeName>
        <fullName evidence="9">Protein MGR2 homolog</fullName>
    </alternativeName>
</protein>
<dbReference type="EMBL" id="GFTR01000810">
    <property type="protein sequence ID" value="JAW15616.1"/>
    <property type="molecule type" value="Transcribed_RNA"/>
</dbReference>
<dbReference type="InterPro" id="IPR018450">
    <property type="entry name" value="Romo1/Mgr2"/>
</dbReference>
<comment type="function">
    <text evidence="8">Induces production of reactive oxygen species (ROS) which are necessary for cell proliferation. May play a role in inducing oxidative DNA damage and replicative senescence. May play a role in the coordination of mitochondrial morphology and cell proliferation.</text>
</comment>
<reference evidence="11" key="1">
    <citation type="journal article" date="2018" name="PLoS Negl. Trop. Dis.">
        <title>An insight into the salivary gland and fat body transcriptome of Panstrongylus lignarius (Hemiptera: Heteroptera), the main vector of Chagas disease in Peru.</title>
        <authorList>
            <person name="Nevoa J.C."/>
            <person name="Mendes M.T."/>
            <person name="da Silva M.V."/>
            <person name="Soares S.C."/>
            <person name="Oliveira C.J.F."/>
            <person name="Ribeiro J.M.C."/>
        </authorList>
    </citation>
    <scope>NUCLEOTIDE SEQUENCE</scope>
</reference>
<organism evidence="11">
    <name type="scientific">Panstrongylus lignarius</name>
    <dbReference type="NCBI Taxonomy" id="156445"/>
    <lineage>
        <taxon>Eukaryota</taxon>
        <taxon>Metazoa</taxon>
        <taxon>Ecdysozoa</taxon>
        <taxon>Arthropoda</taxon>
        <taxon>Hexapoda</taxon>
        <taxon>Insecta</taxon>
        <taxon>Pterygota</taxon>
        <taxon>Neoptera</taxon>
        <taxon>Paraneoptera</taxon>
        <taxon>Hemiptera</taxon>
        <taxon>Heteroptera</taxon>
        <taxon>Panheteroptera</taxon>
        <taxon>Cimicomorpha</taxon>
        <taxon>Reduviidae</taxon>
        <taxon>Triatominae</taxon>
        <taxon>Panstrongylus</taxon>
    </lineage>
</organism>
<keyword evidence="4 10" id="KW-0812">Transmembrane</keyword>
<dbReference type="AlphaFoldDB" id="A0A224XSW0"/>
<proteinExistence type="inferred from homology"/>
<sequence>MPVPVGGYQSGPSCWDKMRMGFLIGFSVGIASGALFGGFTAFRYALPHNNKITSFLCSTLFRSLTDPEEGHQRSETSIE</sequence>
<name>A0A224XSW0_9HEMI</name>
<comment type="similarity">
    <text evidence="2">Belongs to the MGR2 family.</text>
</comment>
<dbReference type="Pfam" id="PF10247">
    <property type="entry name" value="Romo1"/>
    <property type="match status" value="1"/>
</dbReference>
<evidence type="ECO:0000256" key="7">
    <source>
        <dbReference type="ARBA" id="ARBA00025225"/>
    </source>
</evidence>
<dbReference type="GO" id="GO:0045039">
    <property type="term" value="P:protein insertion into mitochondrial inner membrane"/>
    <property type="evidence" value="ECO:0007669"/>
    <property type="project" value="TreeGrafter"/>
</dbReference>
<accession>A0A224XSW0</accession>
<comment type="subcellular location">
    <subcellularLocation>
        <location evidence="1">Membrane</location>
    </subcellularLocation>
</comment>
<keyword evidence="5 10" id="KW-1133">Transmembrane helix</keyword>
<dbReference type="GO" id="GO:0030150">
    <property type="term" value="P:protein import into mitochondrial matrix"/>
    <property type="evidence" value="ECO:0007669"/>
    <property type="project" value="TreeGrafter"/>
</dbReference>
<evidence type="ECO:0000256" key="6">
    <source>
        <dbReference type="ARBA" id="ARBA00023136"/>
    </source>
</evidence>
<feature type="transmembrane region" description="Helical" evidence="10">
    <location>
        <begin position="20"/>
        <end position="42"/>
    </location>
</feature>
<evidence type="ECO:0000256" key="9">
    <source>
        <dbReference type="ARBA" id="ARBA00032686"/>
    </source>
</evidence>
<evidence type="ECO:0000256" key="5">
    <source>
        <dbReference type="ARBA" id="ARBA00022989"/>
    </source>
</evidence>
<dbReference type="PANTHER" id="PTHR28525">
    <property type="entry name" value="REACTIVE OXYGEN SPECIES MODULATOR 1"/>
    <property type="match status" value="1"/>
</dbReference>
<dbReference type="PANTHER" id="PTHR28525:SF1">
    <property type="entry name" value="REACTIVE OXYGEN SPECIES MODULATOR 1"/>
    <property type="match status" value="1"/>
</dbReference>
<evidence type="ECO:0000256" key="2">
    <source>
        <dbReference type="ARBA" id="ARBA00007839"/>
    </source>
</evidence>
<evidence type="ECO:0000256" key="8">
    <source>
        <dbReference type="ARBA" id="ARBA00025243"/>
    </source>
</evidence>
<comment type="function">
    <text evidence="7">Has antibacterial activity against a variety of bacteria including S.aureus, P.aeruginosa and M.tuberculosis. Acts by inducing bacterial membrane breakage.</text>
</comment>
<evidence type="ECO:0000256" key="1">
    <source>
        <dbReference type="ARBA" id="ARBA00004370"/>
    </source>
</evidence>
<dbReference type="GO" id="GO:0005744">
    <property type="term" value="C:TIM23 mitochondrial import inner membrane translocase complex"/>
    <property type="evidence" value="ECO:0007669"/>
    <property type="project" value="TreeGrafter"/>
</dbReference>
<evidence type="ECO:0000256" key="4">
    <source>
        <dbReference type="ARBA" id="ARBA00022692"/>
    </source>
</evidence>
<evidence type="ECO:0000256" key="10">
    <source>
        <dbReference type="SAM" id="Phobius"/>
    </source>
</evidence>
<dbReference type="SMART" id="SM01378">
    <property type="entry name" value="Romo1"/>
    <property type="match status" value="1"/>
</dbReference>
<keyword evidence="6 10" id="KW-0472">Membrane</keyword>